<name>A0A7W3NX54_STRMR</name>
<keyword evidence="6" id="KW-1003">Cell membrane</keyword>
<dbReference type="InterPro" id="IPR002781">
    <property type="entry name" value="TM_pro_TauE-like"/>
</dbReference>
<dbReference type="GeneID" id="93978724"/>
<dbReference type="EMBL" id="JACJIJ010000002">
    <property type="protein sequence ID" value="MBA9058277.1"/>
    <property type="molecule type" value="Genomic_DNA"/>
</dbReference>
<feature type="transmembrane region" description="Helical" evidence="6">
    <location>
        <begin position="78"/>
        <end position="98"/>
    </location>
</feature>
<evidence type="ECO:0000256" key="3">
    <source>
        <dbReference type="ARBA" id="ARBA00022692"/>
    </source>
</evidence>
<feature type="transmembrane region" description="Helical" evidence="6">
    <location>
        <begin position="179"/>
        <end position="200"/>
    </location>
</feature>
<dbReference type="GO" id="GO:0005886">
    <property type="term" value="C:plasma membrane"/>
    <property type="evidence" value="ECO:0007669"/>
    <property type="project" value="UniProtKB-SubCell"/>
</dbReference>
<dbReference type="PANTHER" id="PTHR43701">
    <property type="entry name" value="MEMBRANE TRANSPORTER PROTEIN MJ0441-RELATED"/>
    <property type="match status" value="1"/>
</dbReference>
<keyword evidence="5 6" id="KW-0472">Membrane</keyword>
<dbReference type="PANTHER" id="PTHR43701:SF2">
    <property type="entry name" value="MEMBRANE TRANSPORTER PROTEIN YJNA-RELATED"/>
    <property type="match status" value="1"/>
</dbReference>
<keyword evidence="4 6" id="KW-1133">Transmembrane helix</keyword>
<feature type="transmembrane region" description="Helical" evidence="6">
    <location>
        <begin position="148"/>
        <end position="167"/>
    </location>
</feature>
<evidence type="ECO:0000256" key="5">
    <source>
        <dbReference type="ARBA" id="ARBA00023136"/>
    </source>
</evidence>
<comment type="similarity">
    <text evidence="2 6">Belongs to the 4-toluene sulfonate uptake permease (TSUP) (TC 2.A.102) family.</text>
</comment>
<keyword evidence="3 6" id="KW-0812">Transmembrane</keyword>
<keyword evidence="8" id="KW-1185">Reference proteome</keyword>
<evidence type="ECO:0000256" key="2">
    <source>
        <dbReference type="ARBA" id="ARBA00009142"/>
    </source>
</evidence>
<evidence type="ECO:0000256" key="6">
    <source>
        <dbReference type="RuleBase" id="RU363041"/>
    </source>
</evidence>
<dbReference type="Proteomes" id="UP000577386">
    <property type="component" value="Unassembled WGS sequence"/>
</dbReference>
<dbReference type="InterPro" id="IPR051598">
    <property type="entry name" value="TSUP/Inactive_protease-like"/>
</dbReference>
<reference evidence="7 8" key="1">
    <citation type="submission" date="2020-08" db="EMBL/GenBank/DDBJ databases">
        <title>Sequencing the genomes of 1000 actinobacteria strains.</title>
        <authorList>
            <person name="Klenk H.-P."/>
        </authorList>
    </citation>
    <scope>NUCLEOTIDE SEQUENCE [LARGE SCALE GENOMIC DNA]</scope>
    <source>
        <strain evidence="7 8">DSM 41827</strain>
    </source>
</reference>
<sequence>MTVVLLLAIGVLTGLTTVLFGFGGGFATVPAVLWADAAAGPAASTVAVATSSLVMVVNAAVATAATPKSMLTGLRQRLPLLALLGAGGLAGAAAATFAPPGLIRWGFVLYLAATLVDVLVRPGFLSPAHDGPAGDQAVAVPASLGMPIGSLASFLGVGGSVLTVPLLRRSGLPMAAATALANPLTLCISAPACALFLTTAPAAGDTVDTGALLLAAGSVDLGAVALLLLGAVPVVVLLRRRPPRIADRLHARGYVALLALVLTAMLLRLRTG</sequence>
<dbReference type="AlphaFoldDB" id="A0A7W3NX54"/>
<evidence type="ECO:0000256" key="4">
    <source>
        <dbReference type="ARBA" id="ARBA00022989"/>
    </source>
</evidence>
<feature type="transmembrane region" description="Helical" evidence="6">
    <location>
        <begin position="249"/>
        <end position="269"/>
    </location>
</feature>
<gene>
    <name evidence="7" type="ORF">HDA42_007455</name>
</gene>
<comment type="caution">
    <text evidence="7">The sequence shown here is derived from an EMBL/GenBank/DDBJ whole genome shotgun (WGS) entry which is preliminary data.</text>
</comment>
<organism evidence="7 8">
    <name type="scientific">Streptomyces murinus</name>
    <dbReference type="NCBI Taxonomy" id="33900"/>
    <lineage>
        <taxon>Bacteria</taxon>
        <taxon>Bacillati</taxon>
        <taxon>Actinomycetota</taxon>
        <taxon>Actinomycetes</taxon>
        <taxon>Kitasatosporales</taxon>
        <taxon>Streptomycetaceae</taxon>
        <taxon>Streptomyces</taxon>
    </lineage>
</organism>
<dbReference type="Pfam" id="PF01925">
    <property type="entry name" value="TauE"/>
    <property type="match status" value="1"/>
</dbReference>
<feature type="transmembrane region" description="Helical" evidence="6">
    <location>
        <begin position="212"/>
        <end position="237"/>
    </location>
</feature>
<evidence type="ECO:0000313" key="8">
    <source>
        <dbReference type="Proteomes" id="UP000577386"/>
    </source>
</evidence>
<proteinExistence type="inferred from homology"/>
<evidence type="ECO:0000256" key="1">
    <source>
        <dbReference type="ARBA" id="ARBA00004141"/>
    </source>
</evidence>
<feature type="transmembrane region" description="Helical" evidence="6">
    <location>
        <begin position="43"/>
        <end position="66"/>
    </location>
</feature>
<protein>
    <recommendedName>
        <fullName evidence="6">Probable membrane transporter protein</fullName>
    </recommendedName>
</protein>
<accession>A0A7W3NX54</accession>
<evidence type="ECO:0000313" key="7">
    <source>
        <dbReference type="EMBL" id="MBA9058277.1"/>
    </source>
</evidence>
<comment type="subcellular location">
    <subcellularLocation>
        <location evidence="6">Cell membrane</location>
        <topology evidence="6">Multi-pass membrane protein</topology>
    </subcellularLocation>
    <subcellularLocation>
        <location evidence="1">Membrane</location>
        <topology evidence="1">Multi-pass membrane protein</topology>
    </subcellularLocation>
</comment>
<dbReference type="RefSeq" id="WP_182778472.1">
    <property type="nucleotide sequence ID" value="NZ_CP046623.1"/>
</dbReference>